<accession>A0ACD5GPT7</accession>
<name>A0ACD5GPT7_9CYAN</name>
<keyword evidence="2" id="KW-1185">Reference proteome</keyword>
<organism evidence="1 2">
    <name type="scientific">Desertifilum tharense IPPAS B-1220</name>
    <dbReference type="NCBI Taxonomy" id="1781255"/>
    <lineage>
        <taxon>Bacteria</taxon>
        <taxon>Bacillati</taxon>
        <taxon>Cyanobacteriota</taxon>
        <taxon>Cyanophyceae</taxon>
        <taxon>Desertifilales</taxon>
        <taxon>Desertifilaceae</taxon>
        <taxon>Desertifilum</taxon>
    </lineage>
</organism>
<proteinExistence type="predicted"/>
<dbReference type="EMBL" id="CP182909">
    <property type="protein sequence ID" value="XPM62514.1"/>
    <property type="molecule type" value="Genomic_DNA"/>
</dbReference>
<protein>
    <submittedName>
        <fullName evidence="1">Uncharacterized protein</fullName>
    </submittedName>
</protein>
<dbReference type="Proteomes" id="UP000095472">
    <property type="component" value="Chromosome"/>
</dbReference>
<gene>
    <name evidence="1" type="ORF">BH720_022840</name>
</gene>
<sequence length="207" mass="22574">MNAYSFLPQPPKLVANQKKKVCLVALLFLLVPFNLYLPLGLPTRAAAQTLDRQFNGTGTNVDLRQEADLLLRLGSQQERGGALDKAIESWSSALNLYQRIGDLDSMGIAYGYMGLAYANLGRFREAEDASRRRLGIARTNRDFQGQVFALNNVGTMLLQRGSIQAAQESFQEALDIARGINHTAGQGLSLSNLGLAAAVRARFQSGD</sequence>
<evidence type="ECO:0000313" key="1">
    <source>
        <dbReference type="EMBL" id="XPM62514.1"/>
    </source>
</evidence>
<evidence type="ECO:0000313" key="2">
    <source>
        <dbReference type="Proteomes" id="UP000095472"/>
    </source>
</evidence>
<reference evidence="1 2" key="1">
    <citation type="journal article" date="2016" name="Genome Announc.">
        <title>Draft Genome Sequence of the Thermotolerant Cyanobacterium Desertifilum sp. IPPAS B-1220.</title>
        <authorList>
            <person name="Mironov K.S."/>
            <person name="Sinetova M.A."/>
            <person name="Bolatkhan K."/>
            <person name="Zayadan B.K."/>
            <person name="Ustinova V.V."/>
            <person name="Kupriyanova E.V."/>
            <person name="Skrypnik A.N."/>
            <person name="Gogoleva N.E."/>
            <person name="Gogolev Y.V."/>
            <person name="Los D.A."/>
        </authorList>
    </citation>
    <scope>NUCLEOTIDE SEQUENCE [LARGE SCALE GENOMIC DNA]</scope>
    <source>
        <strain evidence="1 2">IPPAS B-1220</strain>
    </source>
</reference>